<evidence type="ECO:0000256" key="2">
    <source>
        <dbReference type="ARBA" id="ARBA00007129"/>
    </source>
</evidence>
<evidence type="ECO:0000313" key="6">
    <source>
        <dbReference type="Proteomes" id="UP001474421"/>
    </source>
</evidence>
<comment type="similarity">
    <text evidence="2">Belongs to the TUB family.</text>
</comment>
<gene>
    <name evidence="5" type="ORF">NXF25_009243</name>
</gene>
<dbReference type="GO" id="GO:0005929">
    <property type="term" value="C:cilium"/>
    <property type="evidence" value="ECO:0007669"/>
    <property type="project" value="TreeGrafter"/>
</dbReference>
<dbReference type="InterPro" id="IPR025659">
    <property type="entry name" value="Tubby-like_C"/>
</dbReference>
<evidence type="ECO:0000259" key="4">
    <source>
        <dbReference type="Pfam" id="PF01167"/>
    </source>
</evidence>
<comment type="caution">
    <text evidence="5">The sequence shown here is derived from an EMBL/GenBank/DDBJ whole genome shotgun (WGS) entry which is preliminary data.</text>
</comment>
<dbReference type="PROSITE" id="PS01201">
    <property type="entry name" value="TUB_2"/>
    <property type="match status" value="1"/>
</dbReference>
<evidence type="ECO:0000313" key="5">
    <source>
        <dbReference type="EMBL" id="KAK9404416.1"/>
    </source>
</evidence>
<keyword evidence="3" id="KW-0963">Cytoplasm</keyword>
<dbReference type="InterPro" id="IPR000007">
    <property type="entry name" value="Tubby_C"/>
</dbReference>
<dbReference type="SUPFAM" id="SSF54518">
    <property type="entry name" value="Tubby C-terminal domain-like"/>
    <property type="match status" value="1"/>
</dbReference>
<sequence length="75" mass="8688">MEYMRHHYGYDSFFKTFAAKILILKSEERVKAEYIVLQFGRVADDVFTMDYNYPLCAVQAFAIALSSFDGKLACE</sequence>
<keyword evidence="6" id="KW-1185">Reference proteome</keyword>
<dbReference type="PANTHER" id="PTHR16517:SF7">
    <property type="entry name" value="PROTEIN KING TUBBY"/>
    <property type="match status" value="1"/>
</dbReference>
<protein>
    <submittedName>
        <fullName evidence="5">Tubby-related protein 1-like</fullName>
    </submittedName>
</protein>
<dbReference type="PRINTS" id="PR01573">
    <property type="entry name" value="SUPERTUBBY"/>
</dbReference>
<dbReference type="EMBL" id="JAOTOJ010000003">
    <property type="protein sequence ID" value="KAK9404416.1"/>
    <property type="molecule type" value="Genomic_DNA"/>
</dbReference>
<name>A0AAW1BQ37_CROAD</name>
<dbReference type="AlphaFoldDB" id="A0AAW1BQ37"/>
<evidence type="ECO:0000256" key="3">
    <source>
        <dbReference type="ARBA" id="ARBA00022490"/>
    </source>
</evidence>
<accession>A0AAW1BQ37</accession>
<dbReference type="GO" id="GO:0005737">
    <property type="term" value="C:cytoplasm"/>
    <property type="evidence" value="ECO:0007669"/>
    <property type="project" value="UniProtKB-SubCell"/>
</dbReference>
<proteinExistence type="inferred from homology"/>
<organism evidence="5 6">
    <name type="scientific">Crotalus adamanteus</name>
    <name type="common">Eastern diamondback rattlesnake</name>
    <dbReference type="NCBI Taxonomy" id="8729"/>
    <lineage>
        <taxon>Eukaryota</taxon>
        <taxon>Metazoa</taxon>
        <taxon>Chordata</taxon>
        <taxon>Craniata</taxon>
        <taxon>Vertebrata</taxon>
        <taxon>Euteleostomi</taxon>
        <taxon>Lepidosauria</taxon>
        <taxon>Squamata</taxon>
        <taxon>Bifurcata</taxon>
        <taxon>Unidentata</taxon>
        <taxon>Episquamata</taxon>
        <taxon>Toxicofera</taxon>
        <taxon>Serpentes</taxon>
        <taxon>Colubroidea</taxon>
        <taxon>Viperidae</taxon>
        <taxon>Crotalinae</taxon>
        <taxon>Crotalus</taxon>
    </lineage>
</organism>
<reference evidence="5 6" key="1">
    <citation type="journal article" date="2024" name="Proc. Natl. Acad. Sci. U.S.A.">
        <title>The genetic regulatory architecture and epigenomic basis for age-related changes in rattlesnake venom.</title>
        <authorList>
            <person name="Hogan M.P."/>
            <person name="Holding M.L."/>
            <person name="Nystrom G.S."/>
            <person name="Colston T.J."/>
            <person name="Bartlett D.A."/>
            <person name="Mason A.J."/>
            <person name="Ellsworth S.A."/>
            <person name="Rautsaw R.M."/>
            <person name="Lawrence K.C."/>
            <person name="Strickland J.L."/>
            <person name="He B."/>
            <person name="Fraser P."/>
            <person name="Margres M.J."/>
            <person name="Gilbert D.M."/>
            <person name="Gibbs H.L."/>
            <person name="Parkinson C.L."/>
            <person name="Rokyta D.R."/>
        </authorList>
    </citation>
    <scope>NUCLEOTIDE SEQUENCE [LARGE SCALE GENOMIC DNA]</scope>
    <source>
        <strain evidence="5">DRR0105</strain>
    </source>
</reference>
<dbReference type="InterPro" id="IPR018066">
    <property type="entry name" value="Tubby_C_CS"/>
</dbReference>
<dbReference type="GO" id="GO:0061512">
    <property type="term" value="P:protein localization to cilium"/>
    <property type="evidence" value="ECO:0007669"/>
    <property type="project" value="TreeGrafter"/>
</dbReference>
<dbReference type="Pfam" id="PF01167">
    <property type="entry name" value="Tub"/>
    <property type="match status" value="1"/>
</dbReference>
<dbReference type="Proteomes" id="UP001474421">
    <property type="component" value="Unassembled WGS sequence"/>
</dbReference>
<dbReference type="Gene3D" id="3.20.90.10">
    <property type="entry name" value="Tubby Protein, Chain A"/>
    <property type="match status" value="1"/>
</dbReference>
<feature type="domain" description="Tubby C-terminal" evidence="4">
    <location>
        <begin position="27"/>
        <end position="69"/>
    </location>
</feature>
<dbReference type="PANTHER" id="PTHR16517">
    <property type="entry name" value="TUBBY-RELATED"/>
    <property type="match status" value="1"/>
</dbReference>
<comment type="subcellular location">
    <subcellularLocation>
        <location evidence="1">Cytoplasm</location>
    </subcellularLocation>
</comment>
<evidence type="ECO:0000256" key="1">
    <source>
        <dbReference type="ARBA" id="ARBA00004496"/>
    </source>
</evidence>